<dbReference type="Gene3D" id="3.30.70.270">
    <property type="match status" value="1"/>
</dbReference>
<dbReference type="SUPFAM" id="SSF55785">
    <property type="entry name" value="PYP-like sensor domain (PAS domain)"/>
    <property type="match status" value="1"/>
</dbReference>
<dbReference type="PROSITE" id="PS50887">
    <property type="entry name" value="GGDEF"/>
    <property type="match status" value="1"/>
</dbReference>
<dbReference type="NCBIfam" id="TIGR00254">
    <property type="entry name" value="GGDEF"/>
    <property type="match status" value="1"/>
</dbReference>
<dbReference type="InterPro" id="IPR035919">
    <property type="entry name" value="EAL_sf"/>
</dbReference>
<feature type="transmembrane region" description="Helical" evidence="1">
    <location>
        <begin position="142"/>
        <end position="165"/>
    </location>
</feature>
<dbReference type="SUPFAM" id="SSF141868">
    <property type="entry name" value="EAL domain-like"/>
    <property type="match status" value="1"/>
</dbReference>
<dbReference type="CDD" id="cd01948">
    <property type="entry name" value="EAL"/>
    <property type="match status" value="1"/>
</dbReference>
<dbReference type="PROSITE" id="PS50924">
    <property type="entry name" value="MHYT"/>
    <property type="match status" value="1"/>
</dbReference>
<feature type="transmembrane region" description="Helical" evidence="1">
    <location>
        <begin position="218"/>
        <end position="238"/>
    </location>
</feature>
<keyword evidence="6" id="KW-1185">Reference proteome</keyword>
<dbReference type="PROSITE" id="PS50883">
    <property type="entry name" value="EAL"/>
    <property type="match status" value="1"/>
</dbReference>
<dbReference type="InterPro" id="IPR001633">
    <property type="entry name" value="EAL_dom"/>
</dbReference>
<dbReference type="AlphaFoldDB" id="A0AA37M771"/>
<comment type="caution">
    <text evidence="5">The sequence shown here is derived from an EMBL/GenBank/DDBJ whole genome shotgun (WGS) entry which is preliminary data.</text>
</comment>
<keyword evidence="1" id="KW-1133">Transmembrane helix</keyword>
<dbReference type="Pfam" id="PF00563">
    <property type="entry name" value="EAL"/>
    <property type="match status" value="1"/>
</dbReference>
<evidence type="ECO:0000313" key="5">
    <source>
        <dbReference type="EMBL" id="GJD65560.1"/>
    </source>
</evidence>
<feature type="domain" description="MHYT" evidence="4">
    <location>
        <begin position="12"/>
        <end position="198"/>
    </location>
</feature>
<dbReference type="SMART" id="SM00267">
    <property type="entry name" value="GGDEF"/>
    <property type="match status" value="1"/>
</dbReference>
<dbReference type="Pfam" id="PF03707">
    <property type="entry name" value="MHYT"/>
    <property type="match status" value="2"/>
</dbReference>
<feature type="transmembrane region" description="Helical" evidence="1">
    <location>
        <begin position="113"/>
        <end position="130"/>
    </location>
</feature>
<dbReference type="InterPro" id="IPR043128">
    <property type="entry name" value="Rev_trsase/Diguanyl_cyclase"/>
</dbReference>
<evidence type="ECO:0000259" key="4">
    <source>
        <dbReference type="PROSITE" id="PS50924"/>
    </source>
</evidence>
<gene>
    <name evidence="5" type="ORF">MPEAHAMD_5755</name>
</gene>
<dbReference type="PANTHER" id="PTHR44757">
    <property type="entry name" value="DIGUANYLATE CYCLASE DGCP"/>
    <property type="match status" value="1"/>
</dbReference>
<keyword evidence="1" id="KW-0472">Membrane</keyword>
<dbReference type="InterPro" id="IPR052155">
    <property type="entry name" value="Biofilm_reg_signaling"/>
</dbReference>
<dbReference type="SUPFAM" id="SSF55073">
    <property type="entry name" value="Nucleotide cyclase"/>
    <property type="match status" value="1"/>
</dbReference>
<evidence type="ECO:0000256" key="1">
    <source>
        <dbReference type="PROSITE-ProRule" id="PRU00244"/>
    </source>
</evidence>
<dbReference type="Gene3D" id="3.20.20.450">
    <property type="entry name" value="EAL domain"/>
    <property type="match status" value="1"/>
</dbReference>
<feature type="transmembrane region" description="Helical" evidence="1">
    <location>
        <begin position="177"/>
        <end position="198"/>
    </location>
</feature>
<dbReference type="Gene3D" id="3.30.450.20">
    <property type="entry name" value="PAS domain"/>
    <property type="match status" value="1"/>
</dbReference>
<feature type="transmembrane region" description="Helical" evidence="1">
    <location>
        <begin position="49"/>
        <end position="72"/>
    </location>
</feature>
<evidence type="ECO:0000259" key="2">
    <source>
        <dbReference type="PROSITE" id="PS50883"/>
    </source>
</evidence>
<reference evidence="5" key="1">
    <citation type="journal article" date="2016" name="Front. Microbiol.">
        <title>Genome Sequence of the Piezophilic, Mesophilic Sulfate-Reducing Bacterium Desulfovibrio indicus J2T.</title>
        <authorList>
            <person name="Cao J."/>
            <person name="Maignien L."/>
            <person name="Shao Z."/>
            <person name="Alain K."/>
            <person name="Jebbar M."/>
        </authorList>
    </citation>
    <scope>NUCLEOTIDE SEQUENCE</scope>
    <source>
        <strain evidence="5">JCM 32048</strain>
    </source>
</reference>
<evidence type="ECO:0000259" key="3">
    <source>
        <dbReference type="PROSITE" id="PS50887"/>
    </source>
</evidence>
<dbReference type="FunFam" id="3.30.70.270:FF:000001">
    <property type="entry name" value="Diguanylate cyclase domain protein"/>
    <property type="match status" value="1"/>
</dbReference>
<dbReference type="SMART" id="SM00052">
    <property type="entry name" value="EAL"/>
    <property type="match status" value="1"/>
</dbReference>
<dbReference type="InterPro" id="IPR035965">
    <property type="entry name" value="PAS-like_dom_sf"/>
</dbReference>
<dbReference type="Proteomes" id="UP001055286">
    <property type="component" value="Unassembled WGS sequence"/>
</dbReference>
<dbReference type="InterPro" id="IPR000014">
    <property type="entry name" value="PAS"/>
</dbReference>
<feature type="domain" description="EAL" evidence="2">
    <location>
        <begin position="537"/>
        <end position="787"/>
    </location>
</feature>
<dbReference type="GO" id="GO:0003824">
    <property type="term" value="F:catalytic activity"/>
    <property type="evidence" value="ECO:0007669"/>
    <property type="project" value="UniProtKB-ARBA"/>
</dbReference>
<dbReference type="EMBL" id="BPQJ01000042">
    <property type="protein sequence ID" value="GJD65560.1"/>
    <property type="molecule type" value="Genomic_DNA"/>
</dbReference>
<dbReference type="CDD" id="cd00130">
    <property type="entry name" value="PAS"/>
    <property type="match status" value="1"/>
</dbReference>
<dbReference type="Pfam" id="PF13188">
    <property type="entry name" value="PAS_8"/>
    <property type="match status" value="1"/>
</dbReference>
<name>A0AA37M771_9HYPH</name>
<feature type="transmembrane region" description="Helical" evidence="1">
    <location>
        <begin position="84"/>
        <end position="104"/>
    </location>
</feature>
<dbReference type="InterPro" id="IPR029787">
    <property type="entry name" value="Nucleotide_cyclase"/>
</dbReference>
<dbReference type="GO" id="GO:0016020">
    <property type="term" value="C:membrane"/>
    <property type="evidence" value="ECO:0007669"/>
    <property type="project" value="UniProtKB-UniRule"/>
</dbReference>
<feature type="transmembrane region" description="Helical" evidence="1">
    <location>
        <begin position="16"/>
        <end position="37"/>
    </location>
</feature>
<protein>
    <submittedName>
        <fullName evidence="5">Signaling protein</fullName>
    </submittedName>
</protein>
<accession>A0AA37M771</accession>
<dbReference type="InterPro" id="IPR000160">
    <property type="entry name" value="GGDEF_dom"/>
</dbReference>
<sequence length="790" mass="84573">MQSILTCVIQNHDEKILFLAVVVCAIGICASSAIASHAARSEGLTRRQWALASIVASGCTAWATHMIALLAFEPGMAAGFEPVLTALSLLLVIGGIGAGVWLAIGQRRRARRFAAGAILGLGITALHYVGQASYRVTGHVSWDMGLVVGSILASLALSGLGMVAAGERSHALRRGSIPLLLGSIVVLHLCGMTAMVLVYDPQVPLPENAVAPSTIAPIIATVSFGLLILAFVGLRMTLNARAQLRRDRERLRELASVALEGLAVCDEAGITTANRSLELLSGMAQAELIGLSLTRLLPGLVLADLPEQEERDAELIDRSGQSVPVRVLRKDIAIGHKRQTVVAFRDQRERLRSEARLRALAFTDVVTGLANRARFGDLLAHHAAALREQNVGLAVLMLDLDRFKFVNDTLGHAMGDELLRKVAARLRSAISEEDVVARLGGDEFAVLLLGVTDAAGPQKIAARIVEAIDRPFLLDGQLIHVGVSVGVAIAPAGGSTDGSRPAELLRNADLALYKAKAEGKGTFRMFEPALAERMLARSRMEADLRRALDVGEFELHFQPLVDVQTGEVTAAEALIRWRHPEQGLIAPADFIPLAEETGLIVPLGAWVLRTACTQAMAWPRAIKVAVNLSPVQFRDDRLPETVAGILKATSLEADRLELEITEGVLLDDEERTLAMLTKLRAIGVGLSMDDFGTGYSSLSYLRRFPFSKIKIDRSFVRLLPDDVESAAIIRAIITMGAGLGMATTVEGIETAEQYAFVAAEQCGQVQGYHVSRPLPSAAFLGFLTGLEAAA</sequence>
<feature type="domain" description="GGDEF" evidence="3">
    <location>
        <begin position="391"/>
        <end position="528"/>
    </location>
</feature>
<organism evidence="5 6">
    <name type="scientific">Methylobacterium frigidaeris</name>
    <dbReference type="NCBI Taxonomy" id="2038277"/>
    <lineage>
        <taxon>Bacteria</taxon>
        <taxon>Pseudomonadati</taxon>
        <taxon>Pseudomonadota</taxon>
        <taxon>Alphaproteobacteria</taxon>
        <taxon>Hyphomicrobiales</taxon>
        <taxon>Methylobacteriaceae</taxon>
        <taxon>Methylobacterium</taxon>
    </lineage>
</organism>
<dbReference type="CDD" id="cd01949">
    <property type="entry name" value="GGDEF"/>
    <property type="match status" value="1"/>
</dbReference>
<dbReference type="Pfam" id="PF00990">
    <property type="entry name" value="GGDEF"/>
    <property type="match status" value="1"/>
</dbReference>
<proteinExistence type="predicted"/>
<dbReference type="InterPro" id="IPR005330">
    <property type="entry name" value="MHYT_dom"/>
</dbReference>
<keyword evidence="1" id="KW-0812">Transmembrane</keyword>
<reference evidence="5" key="2">
    <citation type="submission" date="2021-08" db="EMBL/GenBank/DDBJ databases">
        <authorList>
            <person name="Tani A."/>
            <person name="Ola A."/>
            <person name="Ogura Y."/>
            <person name="Katsura K."/>
            <person name="Hayashi T."/>
        </authorList>
    </citation>
    <scope>NUCLEOTIDE SEQUENCE</scope>
    <source>
        <strain evidence="5">JCM 32048</strain>
    </source>
</reference>
<dbReference type="PANTHER" id="PTHR44757:SF2">
    <property type="entry name" value="BIOFILM ARCHITECTURE MAINTENANCE PROTEIN MBAA"/>
    <property type="match status" value="1"/>
</dbReference>
<evidence type="ECO:0000313" key="6">
    <source>
        <dbReference type="Proteomes" id="UP001055286"/>
    </source>
</evidence>